<name>A0A1D1ULF1_RAMVA</name>
<dbReference type="Pfam" id="PF00385">
    <property type="entry name" value="Chromo"/>
    <property type="match status" value="3"/>
</dbReference>
<dbReference type="GO" id="GO:0005634">
    <property type="term" value="C:nucleus"/>
    <property type="evidence" value="ECO:0007669"/>
    <property type="project" value="UniProtKB-SubCell"/>
</dbReference>
<dbReference type="InterPro" id="IPR023779">
    <property type="entry name" value="Chromodomain_CS"/>
</dbReference>
<dbReference type="PROSITE" id="PS50013">
    <property type="entry name" value="CHROMO_2"/>
    <property type="match status" value="3"/>
</dbReference>
<dbReference type="Proteomes" id="UP000186922">
    <property type="component" value="Unassembled WGS sequence"/>
</dbReference>
<dbReference type="AlphaFoldDB" id="A0A1D1ULF1"/>
<dbReference type="OrthoDB" id="5376140at2759"/>
<accession>A0A1D1ULF1</accession>
<reference evidence="5 6" key="1">
    <citation type="journal article" date="2016" name="Nat. Commun.">
        <title>Extremotolerant tardigrade genome and improved radiotolerance of human cultured cells by tardigrade-unique protein.</title>
        <authorList>
            <person name="Hashimoto T."/>
            <person name="Horikawa D.D."/>
            <person name="Saito Y."/>
            <person name="Kuwahara H."/>
            <person name="Kozuka-Hata H."/>
            <person name="Shin-I T."/>
            <person name="Minakuchi Y."/>
            <person name="Ohishi K."/>
            <person name="Motoyama A."/>
            <person name="Aizu T."/>
            <person name="Enomoto A."/>
            <person name="Kondo K."/>
            <person name="Tanaka S."/>
            <person name="Hara Y."/>
            <person name="Koshikawa S."/>
            <person name="Sagara H."/>
            <person name="Miura T."/>
            <person name="Yokobori S."/>
            <person name="Miyagawa K."/>
            <person name="Suzuki Y."/>
            <person name="Kubo T."/>
            <person name="Oyama M."/>
            <person name="Kohara Y."/>
            <person name="Fujiyama A."/>
            <person name="Arakawa K."/>
            <person name="Katayama T."/>
            <person name="Toyoda A."/>
            <person name="Kunieda T."/>
        </authorList>
    </citation>
    <scope>NUCLEOTIDE SEQUENCE [LARGE SCALE GENOMIC DNA]</scope>
    <source>
        <strain evidence="5 6">YOKOZUNA-1</strain>
    </source>
</reference>
<evidence type="ECO:0000313" key="6">
    <source>
        <dbReference type="Proteomes" id="UP000186922"/>
    </source>
</evidence>
<comment type="caution">
    <text evidence="5">The sequence shown here is derived from an EMBL/GenBank/DDBJ whole genome shotgun (WGS) entry which is preliminary data.</text>
</comment>
<feature type="compositionally biased region" description="Acidic residues" evidence="3">
    <location>
        <begin position="294"/>
        <end position="307"/>
    </location>
</feature>
<sequence length="616" mass="70238">MSDESFNLEYEAAGQSHIEEVQDDLEEKVGEGGENDEESAEPEYEVERILSRRLVGKRKTEEYLVRWKGYESEDDTWEPKESLDCPDLLKAFLKEQAEASDGEREEEEDEKTDDDVENAEEVPEGKYAVEGILDRRVLPKLGRRRSAVVEYQIKWKDYDETTWEPEKNLNCGQLLERFAKDHPDLMADLAVMVKNPARRSRASNGTIKKAAGSAKRTETANSRRSSRKAPYTNRNSTRTAQAARPRQRVLQRNSDARQEASSSFTDDYKEASDAENVQEEDDNDEVKEQQGSDTDGDNEEPCEYEVEEVVGRRERGANRMVEYCLKWKNYRKTSWEKEENLTHCIDLLREYEKARKEKGIKNDDDNDGGGDEDDEGYSPPRSARRKVPARKQVGGRPPVKKRMATTPNKVAKGVPRKSVRRPAKKEAEEASGTLSEFLTDFRGQPLQKDNEAGPSTSKRTSRSAARSTSRGASQNTAKKRKTYDELGSAETSSAVYSKVLPVFLMKGSRVLSRRSWKFMPTDVDDWSFLDVKNFADEEEAVRVLGKGNFDGFDETFYIIVQGAAPNLYMGVTSRFLEREFPNTFKHHQEVGTFEDDDENDKDEGDHTQNSSDISME</sequence>
<feature type="compositionally biased region" description="Basic residues" evidence="3">
    <location>
        <begin position="414"/>
        <end position="423"/>
    </location>
</feature>
<feature type="domain" description="Chromo" evidence="4">
    <location>
        <begin position="304"/>
        <end position="363"/>
    </location>
</feature>
<dbReference type="PRINTS" id="PR00504">
    <property type="entry name" value="CHROMODOMAIN"/>
</dbReference>
<dbReference type="PROSITE" id="PS00598">
    <property type="entry name" value="CHROMO_1"/>
    <property type="match status" value="1"/>
</dbReference>
<protein>
    <recommendedName>
        <fullName evidence="4">Chromo domain-containing protein</fullName>
    </recommendedName>
</protein>
<feature type="compositionally biased region" description="Acidic residues" evidence="3">
    <location>
        <begin position="592"/>
        <end position="602"/>
    </location>
</feature>
<evidence type="ECO:0000259" key="4">
    <source>
        <dbReference type="PROSITE" id="PS50013"/>
    </source>
</evidence>
<dbReference type="Gene3D" id="2.40.50.40">
    <property type="match status" value="3"/>
</dbReference>
<organism evidence="5 6">
    <name type="scientific">Ramazzottius varieornatus</name>
    <name type="common">Water bear</name>
    <name type="synonym">Tardigrade</name>
    <dbReference type="NCBI Taxonomy" id="947166"/>
    <lineage>
        <taxon>Eukaryota</taxon>
        <taxon>Metazoa</taxon>
        <taxon>Ecdysozoa</taxon>
        <taxon>Tardigrada</taxon>
        <taxon>Eutardigrada</taxon>
        <taxon>Parachela</taxon>
        <taxon>Hypsibioidea</taxon>
        <taxon>Ramazzottiidae</taxon>
        <taxon>Ramazzottius</taxon>
    </lineage>
</organism>
<feature type="domain" description="Chromo" evidence="4">
    <location>
        <begin position="127"/>
        <end position="190"/>
    </location>
</feature>
<feature type="domain" description="Chromo" evidence="4">
    <location>
        <begin position="44"/>
        <end position="104"/>
    </location>
</feature>
<feature type="compositionally biased region" description="Low complexity" evidence="3">
    <location>
        <begin position="455"/>
        <end position="473"/>
    </location>
</feature>
<dbReference type="InterPro" id="IPR000953">
    <property type="entry name" value="Chromo/chromo_shadow_dom"/>
</dbReference>
<dbReference type="InterPro" id="IPR016197">
    <property type="entry name" value="Chromo-like_dom_sf"/>
</dbReference>
<dbReference type="EMBL" id="BDGG01000001">
    <property type="protein sequence ID" value="GAU90534.1"/>
    <property type="molecule type" value="Genomic_DNA"/>
</dbReference>
<keyword evidence="2" id="KW-0539">Nucleus</keyword>
<proteinExistence type="predicted"/>
<dbReference type="CDD" id="cd00024">
    <property type="entry name" value="CD_CSD"/>
    <property type="match status" value="2"/>
</dbReference>
<feature type="compositionally biased region" description="Polar residues" evidence="3">
    <location>
        <begin position="607"/>
        <end position="616"/>
    </location>
</feature>
<dbReference type="InterPro" id="IPR017984">
    <property type="entry name" value="Chromo_dom_subgr"/>
</dbReference>
<evidence type="ECO:0000313" key="5">
    <source>
        <dbReference type="EMBL" id="GAU90534.1"/>
    </source>
</evidence>
<evidence type="ECO:0000256" key="2">
    <source>
        <dbReference type="ARBA" id="ARBA00023242"/>
    </source>
</evidence>
<feature type="compositionally biased region" description="Acidic residues" evidence="3">
    <location>
        <begin position="364"/>
        <end position="376"/>
    </location>
</feature>
<feature type="compositionally biased region" description="Acidic residues" evidence="3">
    <location>
        <begin position="98"/>
        <end position="122"/>
    </location>
</feature>
<gene>
    <name evidence="5" type="primary">RvY_02939</name>
    <name evidence="5" type="synonym">RvY_02939.1</name>
    <name evidence="5" type="ORF">RvY_02939-1</name>
</gene>
<feature type="region of interest" description="Disordered" evidence="3">
    <location>
        <begin position="356"/>
        <end position="485"/>
    </location>
</feature>
<comment type="subcellular location">
    <subcellularLocation>
        <location evidence="1">Nucleus</location>
    </subcellularLocation>
</comment>
<dbReference type="SMART" id="SM00298">
    <property type="entry name" value="CHROMO"/>
    <property type="match status" value="3"/>
</dbReference>
<feature type="region of interest" description="Disordered" evidence="3">
    <location>
        <begin position="1"/>
        <end position="45"/>
    </location>
</feature>
<dbReference type="PANTHER" id="PTHR22812">
    <property type="entry name" value="CHROMOBOX PROTEIN"/>
    <property type="match status" value="1"/>
</dbReference>
<keyword evidence="6" id="KW-1185">Reference proteome</keyword>
<dbReference type="SUPFAM" id="SSF54160">
    <property type="entry name" value="Chromo domain-like"/>
    <property type="match status" value="3"/>
</dbReference>
<dbReference type="InterPro" id="IPR051219">
    <property type="entry name" value="Heterochromatin_chromo-domain"/>
</dbReference>
<feature type="compositionally biased region" description="Acidic residues" evidence="3">
    <location>
        <begin position="276"/>
        <end position="285"/>
    </location>
</feature>
<dbReference type="STRING" id="947166.A0A1D1ULF1"/>
<feature type="region of interest" description="Disordered" evidence="3">
    <location>
        <begin position="94"/>
        <end position="127"/>
    </location>
</feature>
<feature type="region of interest" description="Disordered" evidence="3">
    <location>
        <begin position="197"/>
        <end position="307"/>
    </location>
</feature>
<feature type="region of interest" description="Disordered" evidence="3">
    <location>
        <begin position="592"/>
        <end position="616"/>
    </location>
</feature>
<feature type="compositionally biased region" description="Acidic residues" evidence="3">
    <location>
        <begin position="33"/>
        <end position="44"/>
    </location>
</feature>
<evidence type="ECO:0000256" key="1">
    <source>
        <dbReference type="ARBA" id="ARBA00004123"/>
    </source>
</evidence>
<evidence type="ECO:0000256" key="3">
    <source>
        <dbReference type="SAM" id="MobiDB-lite"/>
    </source>
</evidence>
<dbReference type="InterPro" id="IPR023780">
    <property type="entry name" value="Chromo_domain"/>
</dbReference>